<reference evidence="2" key="2">
    <citation type="journal article" date="2021" name="PeerJ">
        <title>Extensive microbial diversity within the chicken gut microbiome revealed by metagenomics and culture.</title>
        <authorList>
            <person name="Gilroy R."/>
            <person name="Ravi A."/>
            <person name="Getino M."/>
            <person name="Pursley I."/>
            <person name="Horton D.L."/>
            <person name="Alikhan N.F."/>
            <person name="Baker D."/>
            <person name="Gharbi K."/>
            <person name="Hall N."/>
            <person name="Watson M."/>
            <person name="Adriaenssens E.M."/>
            <person name="Foster-Nyarko E."/>
            <person name="Jarju S."/>
            <person name="Secka A."/>
            <person name="Antonio M."/>
            <person name="Oren A."/>
            <person name="Chaudhuri R.R."/>
            <person name="La Ragione R."/>
            <person name="Hildebrand F."/>
            <person name="Pallen M.J."/>
        </authorList>
    </citation>
    <scope>NUCLEOTIDE SEQUENCE</scope>
    <source>
        <strain evidence="2">ChiSxjej1B13-7041</strain>
    </source>
</reference>
<protein>
    <recommendedName>
        <fullName evidence="4">DUF5666 domain-containing protein</fullName>
    </recommendedName>
</protein>
<proteinExistence type="predicted"/>
<gene>
    <name evidence="2" type="ORF">IAB98_02315</name>
</gene>
<dbReference type="EMBL" id="DVHU01000020">
    <property type="protein sequence ID" value="HIR92242.1"/>
    <property type="molecule type" value="Genomic_DNA"/>
</dbReference>
<evidence type="ECO:0000256" key="1">
    <source>
        <dbReference type="SAM" id="SignalP"/>
    </source>
</evidence>
<evidence type="ECO:0000313" key="3">
    <source>
        <dbReference type="Proteomes" id="UP000886841"/>
    </source>
</evidence>
<keyword evidence="1" id="KW-0732">Signal</keyword>
<accession>A0A9D1EIF4</accession>
<name>A0A9D1EIF4_9FIRM</name>
<evidence type="ECO:0008006" key="4">
    <source>
        <dbReference type="Google" id="ProtNLM"/>
    </source>
</evidence>
<evidence type="ECO:0000313" key="2">
    <source>
        <dbReference type="EMBL" id="HIR92242.1"/>
    </source>
</evidence>
<dbReference type="AlphaFoldDB" id="A0A9D1EIF4"/>
<reference evidence="2" key="1">
    <citation type="submission" date="2020-10" db="EMBL/GenBank/DDBJ databases">
        <authorList>
            <person name="Gilroy R."/>
        </authorList>
    </citation>
    <scope>NUCLEOTIDE SEQUENCE</scope>
    <source>
        <strain evidence="2">ChiSxjej1B13-7041</strain>
    </source>
</reference>
<feature type="signal peptide" evidence="1">
    <location>
        <begin position="1"/>
        <end position="19"/>
    </location>
</feature>
<sequence>MKKKAWFAAVIFLLAAAVAAGYGIRSSQREEASRYRPEYRYGEMAVVGIYRNSVMVTVGEKRYSLEMEGTKVYDSSGRERNVEELREGMELLVAYTSIQETDPGQIRPQWVEVIGEP</sequence>
<dbReference type="Proteomes" id="UP000886841">
    <property type="component" value="Unassembled WGS sequence"/>
</dbReference>
<feature type="chain" id="PRO_5038755964" description="DUF5666 domain-containing protein" evidence="1">
    <location>
        <begin position="20"/>
        <end position="117"/>
    </location>
</feature>
<comment type="caution">
    <text evidence="2">The sequence shown here is derived from an EMBL/GenBank/DDBJ whole genome shotgun (WGS) entry which is preliminary data.</text>
</comment>
<organism evidence="2 3">
    <name type="scientific">Candidatus Egerieimonas intestinavium</name>
    <dbReference type="NCBI Taxonomy" id="2840777"/>
    <lineage>
        <taxon>Bacteria</taxon>
        <taxon>Bacillati</taxon>
        <taxon>Bacillota</taxon>
        <taxon>Clostridia</taxon>
        <taxon>Lachnospirales</taxon>
        <taxon>Lachnospiraceae</taxon>
        <taxon>Lachnospiraceae incertae sedis</taxon>
        <taxon>Candidatus Egerieimonas</taxon>
    </lineage>
</organism>